<dbReference type="EMBL" id="KZ819638">
    <property type="protein sequence ID" value="PWN88751.1"/>
    <property type="molecule type" value="Genomic_DNA"/>
</dbReference>
<dbReference type="GeneID" id="37041669"/>
<name>A0A316YHW0_9BASI</name>
<dbReference type="InterPro" id="IPR053143">
    <property type="entry name" value="Arylsulfate_ST"/>
</dbReference>
<evidence type="ECO:0000313" key="2">
    <source>
        <dbReference type="Proteomes" id="UP000245768"/>
    </source>
</evidence>
<dbReference type="Pfam" id="PF05935">
    <property type="entry name" value="Arylsulfotrans"/>
    <property type="match status" value="1"/>
</dbReference>
<reference evidence="1" key="1">
    <citation type="journal article" date="2018" name="Mol. Biol. Evol.">
        <title>Broad Genomic Sampling Reveals a Smut Pathogenic Ancestry of the Fungal Clade Ustilaginomycotina.</title>
        <authorList>
            <person name="Kijpornyongpan T."/>
            <person name="Mondo S.J."/>
            <person name="Barry K."/>
            <person name="Sandor L."/>
            <person name="Lee J."/>
            <person name="Lipzen A."/>
            <person name="Pangilinan J."/>
            <person name="LaButti K."/>
            <person name="Hainaut M."/>
            <person name="Henrissat B."/>
            <person name="Grigoriev I.V."/>
            <person name="Spatafora J.W."/>
            <person name="Aime M.C."/>
        </authorList>
    </citation>
    <scope>NUCLEOTIDE SEQUENCE [LARGE SCALE GENOMIC DNA]</scope>
    <source>
        <strain evidence="1">MCA 4198</strain>
    </source>
</reference>
<sequence>MPSKVDKVDQNSIRRRGAGLIAIDPDRVVPGCVLVAPLTTSQVHLVDELGETRCTYNMPWRNGRHARLLDNGRLAINSIDPATTRPFWFFNKYGGGIMSEVDPQTGRIVRQHHDALQHHDAHHYGDGSGRILYTSLEELSEEASAGVQGGLPGSEAAHGRVWADVIREVDSEGRVTWEWRAAEHLDRATFPLQAPYPREHWPLINSVLPLADGNILVSLRSVSAVLIISRADKRIIWHLDATVVAQQHCASEVGPEGNILIFDNGAFRFRESFQFSRAIEVSRTTKEVVWSWTDPSKERFYSPFMGCAQRLDPATRAADTDADTVPPGPRGNTLLTESAFGRLIEVDAEGSVCWEWVSPFFARYEEAHVRDVFPGESNALFRAYKYPYAKLGWLGPRGEHRVCDVAEADADA</sequence>
<dbReference type="PANTHER" id="PTHR35340">
    <property type="entry name" value="PQQ ENZYME REPEAT PROTEIN-RELATED"/>
    <property type="match status" value="1"/>
</dbReference>
<dbReference type="InterPro" id="IPR011047">
    <property type="entry name" value="Quinoprotein_ADH-like_sf"/>
</dbReference>
<protein>
    <recommendedName>
        <fullName evidence="3">PQQ enzyme repeat protein</fullName>
    </recommendedName>
</protein>
<dbReference type="RefSeq" id="XP_025375949.1">
    <property type="nucleotide sequence ID" value="XM_025519753.1"/>
</dbReference>
<dbReference type="GO" id="GO:0004062">
    <property type="term" value="F:aryl sulfotransferase activity"/>
    <property type="evidence" value="ECO:0007669"/>
    <property type="project" value="InterPro"/>
</dbReference>
<gene>
    <name evidence="1" type="ORF">FA10DRAFT_255118</name>
</gene>
<dbReference type="SUPFAM" id="SSF50998">
    <property type="entry name" value="Quinoprotein alcohol dehydrogenase-like"/>
    <property type="match status" value="1"/>
</dbReference>
<organism evidence="1 2">
    <name type="scientific">Acaromyces ingoldii</name>
    <dbReference type="NCBI Taxonomy" id="215250"/>
    <lineage>
        <taxon>Eukaryota</taxon>
        <taxon>Fungi</taxon>
        <taxon>Dikarya</taxon>
        <taxon>Basidiomycota</taxon>
        <taxon>Ustilaginomycotina</taxon>
        <taxon>Exobasidiomycetes</taxon>
        <taxon>Exobasidiales</taxon>
        <taxon>Cryptobasidiaceae</taxon>
        <taxon>Acaromyces</taxon>
    </lineage>
</organism>
<dbReference type="PANTHER" id="PTHR35340:SF5">
    <property type="entry name" value="ASST-DOMAIN-CONTAINING PROTEIN"/>
    <property type="match status" value="1"/>
</dbReference>
<dbReference type="AlphaFoldDB" id="A0A316YHW0"/>
<dbReference type="InterPro" id="IPR010262">
    <property type="entry name" value="Arylsulfotransferase_bact"/>
</dbReference>
<dbReference type="Proteomes" id="UP000245768">
    <property type="component" value="Unassembled WGS sequence"/>
</dbReference>
<dbReference type="OrthoDB" id="202289at2759"/>
<proteinExistence type="predicted"/>
<evidence type="ECO:0008006" key="3">
    <source>
        <dbReference type="Google" id="ProtNLM"/>
    </source>
</evidence>
<dbReference type="InParanoid" id="A0A316YHW0"/>
<accession>A0A316YHW0</accession>
<evidence type="ECO:0000313" key="1">
    <source>
        <dbReference type="EMBL" id="PWN88751.1"/>
    </source>
</evidence>
<keyword evidence="2" id="KW-1185">Reference proteome</keyword>